<evidence type="ECO:0000313" key="1">
    <source>
        <dbReference type="EMBL" id="KAK3233255.1"/>
    </source>
</evidence>
<proteinExistence type="predicted"/>
<protein>
    <submittedName>
        <fullName evidence="1">Uncharacterized protein</fullName>
    </submittedName>
</protein>
<accession>A0AAE0BCB8</accession>
<evidence type="ECO:0000313" key="2">
    <source>
        <dbReference type="Proteomes" id="UP001190700"/>
    </source>
</evidence>
<sequence length="117" mass="13238">MSGDIAVSQIGHFGVRIRNLNAKKDPNRMIQVDFTTERIFEKSKEKKLKTWKFEDLRTLSSDPLDSTLLFVYFQESRVVAYPGNFVPPFLLCVLTAHVIAVKTCTSQAHVVSVAYST</sequence>
<dbReference type="EMBL" id="LGRX02035769">
    <property type="protein sequence ID" value="KAK3233255.1"/>
    <property type="molecule type" value="Genomic_DNA"/>
</dbReference>
<comment type="caution">
    <text evidence="1">The sequence shown here is derived from an EMBL/GenBank/DDBJ whole genome shotgun (WGS) entry which is preliminary data.</text>
</comment>
<reference evidence="1 2" key="1">
    <citation type="journal article" date="2015" name="Genome Biol. Evol.">
        <title>Comparative Genomics of a Bacterivorous Green Alga Reveals Evolutionary Causalities and Consequences of Phago-Mixotrophic Mode of Nutrition.</title>
        <authorList>
            <person name="Burns J.A."/>
            <person name="Paasch A."/>
            <person name="Narechania A."/>
            <person name="Kim E."/>
        </authorList>
    </citation>
    <scope>NUCLEOTIDE SEQUENCE [LARGE SCALE GENOMIC DNA]</scope>
    <source>
        <strain evidence="1 2">PLY_AMNH</strain>
    </source>
</reference>
<dbReference type="Proteomes" id="UP001190700">
    <property type="component" value="Unassembled WGS sequence"/>
</dbReference>
<organism evidence="1 2">
    <name type="scientific">Cymbomonas tetramitiformis</name>
    <dbReference type="NCBI Taxonomy" id="36881"/>
    <lineage>
        <taxon>Eukaryota</taxon>
        <taxon>Viridiplantae</taxon>
        <taxon>Chlorophyta</taxon>
        <taxon>Pyramimonadophyceae</taxon>
        <taxon>Pyramimonadales</taxon>
        <taxon>Pyramimonadaceae</taxon>
        <taxon>Cymbomonas</taxon>
    </lineage>
</organism>
<gene>
    <name evidence="1" type="ORF">CYMTET_56433</name>
</gene>
<keyword evidence="2" id="KW-1185">Reference proteome</keyword>
<dbReference type="AlphaFoldDB" id="A0AAE0BCB8"/>
<name>A0AAE0BCB8_9CHLO</name>